<proteinExistence type="predicted"/>
<dbReference type="CDD" id="cd07043">
    <property type="entry name" value="STAS_anti-anti-sigma_factors"/>
    <property type="match status" value="1"/>
</dbReference>
<dbReference type="Proteomes" id="UP001571476">
    <property type="component" value="Unassembled WGS sequence"/>
</dbReference>
<accession>A0ABV4SZ35</accession>
<evidence type="ECO:0000259" key="1">
    <source>
        <dbReference type="PROSITE" id="PS50801"/>
    </source>
</evidence>
<keyword evidence="3" id="KW-1185">Reference proteome</keyword>
<reference evidence="2 3" key="1">
    <citation type="submission" date="2024-08" db="EMBL/GenBank/DDBJ databases">
        <title>Genome sequence of Streptomyces aureus CACIA-1.46HGO.</title>
        <authorList>
            <person name="Evangelista-Martinez Z."/>
        </authorList>
    </citation>
    <scope>NUCLEOTIDE SEQUENCE [LARGE SCALE GENOMIC DNA]</scope>
    <source>
        <strain evidence="2 3">CACIA-1.46HGO</strain>
    </source>
</reference>
<gene>
    <name evidence="2" type="ORF">ACEG43_42605</name>
</gene>
<dbReference type="InterPro" id="IPR002645">
    <property type="entry name" value="STAS_dom"/>
</dbReference>
<dbReference type="InterPro" id="IPR036513">
    <property type="entry name" value="STAS_dom_sf"/>
</dbReference>
<name>A0ABV4SZ35_9ACTN</name>
<dbReference type="EMBL" id="JBGOSP010000044">
    <property type="protein sequence ID" value="MFA3842768.1"/>
    <property type="molecule type" value="Genomic_DNA"/>
</dbReference>
<evidence type="ECO:0000313" key="3">
    <source>
        <dbReference type="Proteomes" id="UP001571476"/>
    </source>
</evidence>
<dbReference type="InterPro" id="IPR058548">
    <property type="entry name" value="MlaB-like_STAS"/>
</dbReference>
<protein>
    <submittedName>
        <fullName evidence="2">STAS domain-containing protein</fullName>
    </submittedName>
</protein>
<comment type="caution">
    <text evidence="2">The sequence shown here is derived from an EMBL/GenBank/DDBJ whole genome shotgun (WGS) entry which is preliminary data.</text>
</comment>
<dbReference type="PROSITE" id="PS50801">
    <property type="entry name" value="STAS"/>
    <property type="match status" value="1"/>
</dbReference>
<dbReference type="Pfam" id="PF13466">
    <property type="entry name" value="STAS_2"/>
    <property type="match status" value="1"/>
</dbReference>
<dbReference type="SUPFAM" id="SSF52091">
    <property type="entry name" value="SpoIIaa-like"/>
    <property type="match status" value="1"/>
</dbReference>
<organism evidence="2 3">
    <name type="scientific">Streptomyces aureus</name>
    <dbReference type="NCBI Taxonomy" id="193461"/>
    <lineage>
        <taxon>Bacteria</taxon>
        <taxon>Bacillati</taxon>
        <taxon>Actinomycetota</taxon>
        <taxon>Actinomycetes</taxon>
        <taxon>Kitasatosporales</taxon>
        <taxon>Streptomycetaceae</taxon>
        <taxon>Streptomyces</taxon>
    </lineage>
</organism>
<sequence>MFHFRPHRRSKHPSGHHVVRLRGEVTARTADRTKKYLLDALTDGPDVLVVDFGEVTYLGSDGCAPLFTAVLAARTTDTRLTFARAASTLRRVGLGGC</sequence>
<dbReference type="Gene3D" id="3.30.750.24">
    <property type="entry name" value="STAS domain"/>
    <property type="match status" value="1"/>
</dbReference>
<feature type="domain" description="STAS" evidence="1">
    <location>
        <begin position="6"/>
        <end position="92"/>
    </location>
</feature>
<dbReference type="RefSeq" id="WP_372566681.1">
    <property type="nucleotide sequence ID" value="NZ_JBGOSP010000044.1"/>
</dbReference>
<evidence type="ECO:0000313" key="2">
    <source>
        <dbReference type="EMBL" id="MFA3842768.1"/>
    </source>
</evidence>